<proteinExistence type="predicted"/>
<reference evidence="3" key="3">
    <citation type="submission" date="2020-12" db="UniProtKB">
        <authorList>
            <consortium name="EnsemblPlants"/>
        </authorList>
    </citation>
    <scope>IDENTIFICATION</scope>
</reference>
<gene>
    <name evidence="2" type="ORF">PHYPA_023531</name>
</gene>
<dbReference type="InterPro" id="IPR055900">
    <property type="entry name" value="DUF7477"/>
</dbReference>
<dbReference type="EnsemblPlants" id="Pp3c19_1270V3.1">
    <property type="protein sequence ID" value="Pp3c19_1270V3.1"/>
    <property type="gene ID" value="Pp3c19_1270"/>
</dbReference>
<reference evidence="2 4" key="2">
    <citation type="journal article" date="2018" name="Plant J.">
        <title>The Physcomitrella patens chromosome-scale assembly reveals moss genome structure and evolution.</title>
        <authorList>
            <person name="Lang D."/>
            <person name="Ullrich K.K."/>
            <person name="Murat F."/>
            <person name="Fuchs J."/>
            <person name="Jenkins J."/>
            <person name="Haas F.B."/>
            <person name="Piednoel M."/>
            <person name="Gundlach H."/>
            <person name="Van Bel M."/>
            <person name="Meyberg R."/>
            <person name="Vives C."/>
            <person name="Morata J."/>
            <person name="Symeonidi A."/>
            <person name="Hiss M."/>
            <person name="Muchero W."/>
            <person name="Kamisugi Y."/>
            <person name="Saleh O."/>
            <person name="Blanc G."/>
            <person name="Decker E.L."/>
            <person name="van Gessel N."/>
            <person name="Grimwood J."/>
            <person name="Hayes R.D."/>
            <person name="Graham S.W."/>
            <person name="Gunter L.E."/>
            <person name="McDaniel S.F."/>
            <person name="Hoernstein S.N.W."/>
            <person name="Larsson A."/>
            <person name="Li F.W."/>
            <person name="Perroud P.F."/>
            <person name="Phillips J."/>
            <person name="Ranjan P."/>
            <person name="Rokshar D.S."/>
            <person name="Rothfels C.J."/>
            <person name="Schneider L."/>
            <person name="Shu S."/>
            <person name="Stevenson D.W."/>
            <person name="Thummler F."/>
            <person name="Tillich M."/>
            <person name="Villarreal Aguilar J.C."/>
            <person name="Widiez T."/>
            <person name="Wong G.K."/>
            <person name="Wymore A."/>
            <person name="Zhang Y."/>
            <person name="Zimmer A.D."/>
            <person name="Quatrano R.S."/>
            <person name="Mayer K.F.X."/>
            <person name="Goodstein D."/>
            <person name="Casacuberta J.M."/>
            <person name="Vandepoele K."/>
            <person name="Reski R."/>
            <person name="Cuming A.C."/>
            <person name="Tuskan G.A."/>
            <person name="Maumus F."/>
            <person name="Salse J."/>
            <person name="Schmutz J."/>
            <person name="Rensing S.A."/>
        </authorList>
    </citation>
    <scope>NUCLEOTIDE SEQUENCE [LARGE SCALE GENOMIC DNA]</scope>
    <source>
        <strain evidence="3 4">cv. Gransden 2004</strain>
    </source>
</reference>
<dbReference type="AlphaFoldDB" id="A0A2K1IWR9"/>
<keyword evidence="4" id="KW-1185">Reference proteome</keyword>
<reference evidence="2 4" key="1">
    <citation type="journal article" date="2008" name="Science">
        <title>The Physcomitrella genome reveals evolutionary insights into the conquest of land by plants.</title>
        <authorList>
            <person name="Rensing S."/>
            <person name="Lang D."/>
            <person name="Zimmer A."/>
            <person name="Terry A."/>
            <person name="Salamov A."/>
            <person name="Shapiro H."/>
            <person name="Nishiyama T."/>
            <person name="Perroud P.-F."/>
            <person name="Lindquist E."/>
            <person name="Kamisugi Y."/>
            <person name="Tanahashi T."/>
            <person name="Sakakibara K."/>
            <person name="Fujita T."/>
            <person name="Oishi K."/>
            <person name="Shin-I T."/>
            <person name="Kuroki Y."/>
            <person name="Toyoda A."/>
            <person name="Suzuki Y."/>
            <person name="Hashimoto A."/>
            <person name="Yamaguchi K."/>
            <person name="Sugano A."/>
            <person name="Kohara Y."/>
            <person name="Fujiyama A."/>
            <person name="Anterola A."/>
            <person name="Aoki S."/>
            <person name="Ashton N."/>
            <person name="Barbazuk W.B."/>
            <person name="Barker E."/>
            <person name="Bennetzen J."/>
            <person name="Bezanilla M."/>
            <person name="Blankenship R."/>
            <person name="Cho S.H."/>
            <person name="Dutcher S."/>
            <person name="Estelle M."/>
            <person name="Fawcett J.A."/>
            <person name="Gundlach H."/>
            <person name="Hanada K."/>
            <person name="Heyl A."/>
            <person name="Hicks K.A."/>
            <person name="Hugh J."/>
            <person name="Lohr M."/>
            <person name="Mayer K."/>
            <person name="Melkozernov A."/>
            <person name="Murata T."/>
            <person name="Nelson D."/>
            <person name="Pils B."/>
            <person name="Prigge M."/>
            <person name="Reiss B."/>
            <person name="Renner T."/>
            <person name="Rombauts S."/>
            <person name="Rushton P."/>
            <person name="Sanderfoot A."/>
            <person name="Schween G."/>
            <person name="Shiu S.-H."/>
            <person name="Stueber K."/>
            <person name="Theodoulou F.L."/>
            <person name="Tu H."/>
            <person name="Van de Peer Y."/>
            <person name="Verrier P.J."/>
            <person name="Waters E."/>
            <person name="Wood A."/>
            <person name="Yang L."/>
            <person name="Cove D."/>
            <person name="Cuming A."/>
            <person name="Hasebe M."/>
            <person name="Lucas S."/>
            <person name="Mishler D.B."/>
            <person name="Reski R."/>
            <person name="Grigoriev I."/>
            <person name="Quatrano R.S."/>
            <person name="Boore J.L."/>
        </authorList>
    </citation>
    <scope>NUCLEOTIDE SEQUENCE [LARGE SCALE GENOMIC DNA]</scope>
    <source>
        <strain evidence="3 4">cv. Gransden 2004</strain>
    </source>
</reference>
<organism evidence="2">
    <name type="scientific">Physcomitrium patens</name>
    <name type="common">Spreading-leaved earth moss</name>
    <name type="synonym">Physcomitrella patens</name>
    <dbReference type="NCBI Taxonomy" id="3218"/>
    <lineage>
        <taxon>Eukaryota</taxon>
        <taxon>Viridiplantae</taxon>
        <taxon>Streptophyta</taxon>
        <taxon>Embryophyta</taxon>
        <taxon>Bryophyta</taxon>
        <taxon>Bryophytina</taxon>
        <taxon>Bryopsida</taxon>
        <taxon>Funariidae</taxon>
        <taxon>Funariales</taxon>
        <taxon>Funariaceae</taxon>
        <taxon>Physcomitrium</taxon>
    </lineage>
</organism>
<evidence type="ECO:0000259" key="1">
    <source>
        <dbReference type="Pfam" id="PF24289"/>
    </source>
</evidence>
<evidence type="ECO:0000313" key="4">
    <source>
        <dbReference type="Proteomes" id="UP000006727"/>
    </source>
</evidence>
<accession>A0A2K1IWR9</accession>
<dbReference type="Gramene" id="Pp3c19_1270V3.1">
    <property type="protein sequence ID" value="Pp3c19_1270V3.1"/>
    <property type="gene ID" value="Pp3c19_1270"/>
</dbReference>
<feature type="domain" description="DUF7477" evidence="1">
    <location>
        <begin position="58"/>
        <end position="119"/>
    </location>
</feature>
<protein>
    <recommendedName>
        <fullName evidence="1">DUF7477 domain-containing protein</fullName>
    </recommendedName>
</protein>
<evidence type="ECO:0000313" key="3">
    <source>
        <dbReference type="EnsemblPlants" id="Pp3c19_1270V3.1"/>
    </source>
</evidence>
<dbReference type="OMA" id="KFAHRTS"/>
<dbReference type="EMBL" id="ABEU02000019">
    <property type="protein sequence ID" value="PNR33715.1"/>
    <property type="molecule type" value="Genomic_DNA"/>
</dbReference>
<dbReference type="Proteomes" id="UP000006727">
    <property type="component" value="Chromosome 19"/>
</dbReference>
<dbReference type="PaxDb" id="3218-PP1S208_144V6.1"/>
<dbReference type="Pfam" id="PF24289">
    <property type="entry name" value="DUF7477"/>
    <property type="match status" value="1"/>
</dbReference>
<dbReference type="InParanoid" id="A0A2K1IWR9"/>
<sequence>MACLEDALYITSSKFEHWSSKGCNYGPPCEWQVYKLTRRLLHHATRWKNGTTGQHVEYDQRPNVFRYNYDVADSWLTEHVEKNNEDGLYVSNVASCTNLWALIMDARTGFTAQVHELSHVEIGA</sequence>
<name>A0A2K1IWR9_PHYPA</name>
<dbReference type="STRING" id="3218.A0A2K1IWR9"/>
<evidence type="ECO:0000313" key="2">
    <source>
        <dbReference type="EMBL" id="PNR33715.1"/>
    </source>
</evidence>